<comment type="caution">
    <text evidence="7">The sequence shown here is derived from an EMBL/GenBank/DDBJ whole genome shotgun (WGS) entry which is preliminary data.</text>
</comment>
<evidence type="ECO:0000256" key="5">
    <source>
        <dbReference type="HAMAP-Rule" id="MF_01114"/>
    </source>
</evidence>
<name>A0A0G0PJF3_9BACT</name>
<comment type="similarity">
    <text evidence="2 5">Belongs to the RecX family.</text>
</comment>
<dbReference type="HAMAP" id="MF_01114">
    <property type="entry name" value="RecX"/>
    <property type="match status" value="1"/>
</dbReference>
<protein>
    <recommendedName>
        <fullName evidence="3 5">Regulatory protein RecX</fullName>
    </recommendedName>
</protein>
<accession>A0A0G0PJF3</accession>
<evidence type="ECO:0000256" key="4">
    <source>
        <dbReference type="ARBA" id="ARBA00022490"/>
    </source>
</evidence>
<proteinExistence type="inferred from homology"/>
<dbReference type="InterPro" id="IPR053926">
    <property type="entry name" value="RecX_HTH_1st"/>
</dbReference>
<dbReference type="GO" id="GO:0006282">
    <property type="term" value="P:regulation of DNA repair"/>
    <property type="evidence" value="ECO:0007669"/>
    <property type="project" value="UniProtKB-UniRule"/>
</dbReference>
<reference evidence="7 8" key="1">
    <citation type="journal article" date="2015" name="Nature">
        <title>rRNA introns, odd ribosomes, and small enigmatic genomes across a large radiation of phyla.</title>
        <authorList>
            <person name="Brown C.T."/>
            <person name="Hug L.A."/>
            <person name="Thomas B.C."/>
            <person name="Sharon I."/>
            <person name="Castelle C.J."/>
            <person name="Singh A."/>
            <person name="Wilkins M.J."/>
            <person name="Williams K.H."/>
            <person name="Banfield J.F."/>
        </authorList>
    </citation>
    <scope>NUCLEOTIDE SEQUENCE [LARGE SCALE GENOMIC DNA]</scope>
</reference>
<dbReference type="AlphaFoldDB" id="A0A0G0PJF3"/>
<evidence type="ECO:0000259" key="6">
    <source>
        <dbReference type="Pfam" id="PF21982"/>
    </source>
</evidence>
<evidence type="ECO:0000256" key="2">
    <source>
        <dbReference type="ARBA" id="ARBA00009695"/>
    </source>
</evidence>
<comment type="function">
    <text evidence="5">Modulates RecA activity.</text>
</comment>
<dbReference type="InterPro" id="IPR036388">
    <property type="entry name" value="WH-like_DNA-bd_sf"/>
</dbReference>
<evidence type="ECO:0000313" key="7">
    <source>
        <dbReference type="EMBL" id="KKQ89456.1"/>
    </source>
</evidence>
<comment type="subcellular location">
    <subcellularLocation>
        <location evidence="1 5">Cytoplasm</location>
    </subcellularLocation>
</comment>
<keyword evidence="4 5" id="KW-0963">Cytoplasm</keyword>
<gene>
    <name evidence="5" type="primary">recX</name>
    <name evidence="7" type="ORF">UT11_C0025G0010</name>
</gene>
<evidence type="ECO:0000256" key="1">
    <source>
        <dbReference type="ARBA" id="ARBA00004496"/>
    </source>
</evidence>
<organism evidence="7 8">
    <name type="scientific">Berkelbacteria bacterium GW2011_GWA2_38_9</name>
    <dbReference type="NCBI Taxonomy" id="1618334"/>
    <lineage>
        <taxon>Bacteria</taxon>
        <taxon>Candidatus Berkelbacteria</taxon>
    </lineage>
</organism>
<evidence type="ECO:0000313" key="8">
    <source>
        <dbReference type="Proteomes" id="UP000033934"/>
    </source>
</evidence>
<dbReference type="Pfam" id="PF21982">
    <property type="entry name" value="RecX_HTH1"/>
    <property type="match status" value="1"/>
</dbReference>
<feature type="domain" description="RecX first three-helical" evidence="6">
    <location>
        <begin position="15"/>
        <end position="54"/>
    </location>
</feature>
<dbReference type="InterPro" id="IPR003783">
    <property type="entry name" value="Regulatory_RecX"/>
</dbReference>
<evidence type="ECO:0000256" key="3">
    <source>
        <dbReference type="ARBA" id="ARBA00018111"/>
    </source>
</evidence>
<dbReference type="GO" id="GO:0005737">
    <property type="term" value="C:cytoplasm"/>
    <property type="evidence" value="ECO:0007669"/>
    <property type="project" value="UniProtKB-SubCell"/>
</dbReference>
<dbReference type="Gene3D" id="1.10.10.10">
    <property type="entry name" value="Winged helix-like DNA-binding domain superfamily/Winged helix DNA-binding domain"/>
    <property type="match status" value="2"/>
</dbReference>
<dbReference type="PANTHER" id="PTHR33602:SF1">
    <property type="entry name" value="REGULATORY PROTEIN RECX FAMILY PROTEIN"/>
    <property type="match status" value="1"/>
</dbReference>
<sequence length="165" mass="19343">MTFGPKSKNKPKKSATDYALWLLGLRGYSEHELRTKLTQKSYLKTEIDEAISKLKKHRLIDDKQLAIGWINSRDFSRPRSEYLLKMELRKKGISSKDIDLAFLECARDSEISNDNARAKKLITQYKDRSNIQKKDKYEKKKYFLALLARRGFSYDKAQEVIGEME</sequence>
<dbReference type="PANTHER" id="PTHR33602">
    <property type="entry name" value="REGULATORY PROTEIN RECX FAMILY PROTEIN"/>
    <property type="match status" value="1"/>
</dbReference>
<dbReference type="Proteomes" id="UP000033934">
    <property type="component" value="Unassembled WGS sequence"/>
</dbReference>
<dbReference type="EMBL" id="LBVO01000025">
    <property type="protein sequence ID" value="KKQ89456.1"/>
    <property type="molecule type" value="Genomic_DNA"/>
</dbReference>